<organism evidence="1 2">
    <name type="scientific">Ochrobactrum quorumnocens</name>
    <dbReference type="NCBI Taxonomy" id="271865"/>
    <lineage>
        <taxon>Bacteria</taxon>
        <taxon>Pseudomonadati</taxon>
        <taxon>Pseudomonadota</taxon>
        <taxon>Alphaproteobacteria</taxon>
        <taxon>Hyphomicrobiales</taxon>
        <taxon>Brucellaceae</taxon>
        <taxon>Brucella/Ochrobactrum group</taxon>
        <taxon>Ochrobactrum</taxon>
    </lineage>
</organism>
<dbReference type="Proteomes" id="UP000215256">
    <property type="component" value="Chromosome 1"/>
</dbReference>
<reference evidence="1 2" key="1">
    <citation type="submission" date="2017-07" db="EMBL/GenBank/DDBJ databases">
        <title>Phylogenetic study on the rhizospheric bacterium Ochrobactrum sp. A44.</title>
        <authorList>
            <person name="Krzyzanowska D.M."/>
            <person name="Ossowicki A."/>
            <person name="Rajewska M."/>
            <person name="Maciag T."/>
            <person name="Kaczynski Z."/>
            <person name="Czerwicka M."/>
            <person name="Jafra S."/>
        </authorList>
    </citation>
    <scope>NUCLEOTIDE SEQUENCE [LARGE SCALE GENOMIC DNA]</scope>
    <source>
        <strain evidence="1 2">A44</strain>
    </source>
</reference>
<protein>
    <submittedName>
        <fullName evidence="1">Uncharacterized protein</fullName>
    </submittedName>
</protein>
<dbReference type="KEGG" id="och:CES85_1163"/>
<dbReference type="AlphaFoldDB" id="A0A248UH17"/>
<evidence type="ECO:0000313" key="2">
    <source>
        <dbReference type="Proteomes" id="UP000215256"/>
    </source>
</evidence>
<name>A0A248UH17_9HYPH</name>
<sequence length="47" mass="5680">MLPENSLRHNTSREACLTFQPFGQLIQTCMSLRISFHYLVCYHDWKY</sequence>
<dbReference type="EMBL" id="CP022604">
    <property type="protein sequence ID" value="ASV85958.1"/>
    <property type="molecule type" value="Genomic_DNA"/>
</dbReference>
<evidence type="ECO:0000313" key="1">
    <source>
        <dbReference type="EMBL" id="ASV85958.1"/>
    </source>
</evidence>
<gene>
    <name evidence="1" type="ORF">CES85_1163</name>
</gene>
<proteinExistence type="predicted"/>
<accession>A0A248UH17</accession>